<dbReference type="AlphaFoldDB" id="A0A9J7M8Y7"/>
<dbReference type="Pfam" id="PF00020">
    <property type="entry name" value="TNFR_c6"/>
    <property type="match status" value="2"/>
</dbReference>
<evidence type="ECO:0000313" key="14">
    <source>
        <dbReference type="RefSeq" id="XP_035696420.1"/>
    </source>
</evidence>
<feature type="region of interest" description="Disordered" evidence="9">
    <location>
        <begin position="263"/>
        <end position="389"/>
    </location>
</feature>
<keyword evidence="2" id="KW-0964">Secreted</keyword>
<keyword evidence="3" id="KW-0053">Apoptosis</keyword>
<keyword evidence="7" id="KW-0325">Glycoprotein</keyword>
<keyword evidence="6 8" id="KW-1015">Disulfide bond</keyword>
<accession>A0A9J7M8Y7</accession>
<keyword evidence="10" id="KW-0812">Transmembrane</keyword>
<dbReference type="SUPFAM" id="SSF57586">
    <property type="entry name" value="TNF receptor-like"/>
    <property type="match status" value="1"/>
</dbReference>
<feature type="repeat" description="TNFR-Cys" evidence="8">
    <location>
        <begin position="162"/>
        <end position="202"/>
    </location>
</feature>
<evidence type="ECO:0000256" key="5">
    <source>
        <dbReference type="ARBA" id="ARBA00022737"/>
    </source>
</evidence>
<dbReference type="Proteomes" id="UP000001554">
    <property type="component" value="Chromosome 14"/>
</dbReference>
<feature type="transmembrane region" description="Helical" evidence="10">
    <location>
        <begin position="235"/>
        <end position="257"/>
    </location>
</feature>
<dbReference type="InterPro" id="IPR001368">
    <property type="entry name" value="TNFR/NGFR_Cys_rich_reg"/>
</dbReference>
<comment type="caution">
    <text evidence="8">Lacks conserved residue(s) required for the propagation of feature annotation.</text>
</comment>
<evidence type="ECO:0000256" key="6">
    <source>
        <dbReference type="ARBA" id="ARBA00023157"/>
    </source>
</evidence>
<dbReference type="KEGG" id="bfo:118429899"/>
<feature type="domain" description="TNFR-Cys" evidence="12">
    <location>
        <begin position="162"/>
        <end position="202"/>
    </location>
</feature>
<keyword evidence="4 11" id="KW-0732">Signal</keyword>
<evidence type="ECO:0000259" key="12">
    <source>
        <dbReference type="PROSITE" id="PS50050"/>
    </source>
</evidence>
<evidence type="ECO:0000256" key="10">
    <source>
        <dbReference type="SAM" id="Phobius"/>
    </source>
</evidence>
<comment type="subcellular location">
    <subcellularLocation>
        <location evidence="1">Secreted</location>
    </subcellularLocation>
</comment>
<evidence type="ECO:0000256" key="2">
    <source>
        <dbReference type="ARBA" id="ARBA00022525"/>
    </source>
</evidence>
<feature type="compositionally biased region" description="Low complexity" evidence="9">
    <location>
        <begin position="283"/>
        <end position="299"/>
    </location>
</feature>
<dbReference type="OrthoDB" id="9990004at2759"/>
<evidence type="ECO:0000256" key="3">
    <source>
        <dbReference type="ARBA" id="ARBA00022703"/>
    </source>
</evidence>
<keyword evidence="10" id="KW-1133">Transmembrane helix</keyword>
<dbReference type="GO" id="GO:0005576">
    <property type="term" value="C:extracellular region"/>
    <property type="evidence" value="ECO:0007669"/>
    <property type="project" value="UniProtKB-SubCell"/>
</dbReference>
<feature type="signal peptide" evidence="11">
    <location>
        <begin position="1"/>
        <end position="34"/>
    </location>
</feature>
<evidence type="ECO:0000256" key="8">
    <source>
        <dbReference type="PROSITE-ProRule" id="PRU00206"/>
    </source>
</evidence>
<organism evidence="13 14">
    <name type="scientific">Branchiostoma floridae</name>
    <name type="common">Florida lancelet</name>
    <name type="synonym">Amphioxus</name>
    <dbReference type="NCBI Taxonomy" id="7739"/>
    <lineage>
        <taxon>Eukaryota</taxon>
        <taxon>Metazoa</taxon>
        <taxon>Chordata</taxon>
        <taxon>Cephalochordata</taxon>
        <taxon>Leptocardii</taxon>
        <taxon>Amphioxiformes</taxon>
        <taxon>Branchiostomatidae</taxon>
        <taxon>Branchiostoma</taxon>
    </lineage>
</organism>
<reference evidence="13" key="1">
    <citation type="journal article" date="2020" name="Nat. Ecol. Evol.">
        <title>Deeply conserved synteny resolves early events in vertebrate evolution.</title>
        <authorList>
            <person name="Simakov O."/>
            <person name="Marletaz F."/>
            <person name="Yue J.X."/>
            <person name="O'Connell B."/>
            <person name="Jenkins J."/>
            <person name="Brandt A."/>
            <person name="Calef R."/>
            <person name="Tung C.H."/>
            <person name="Huang T.K."/>
            <person name="Schmutz J."/>
            <person name="Satoh N."/>
            <person name="Yu J.K."/>
            <person name="Putnam N.H."/>
            <person name="Green R.E."/>
            <person name="Rokhsar D.S."/>
        </authorList>
    </citation>
    <scope>NUCLEOTIDE SEQUENCE [LARGE SCALE GENOMIC DNA]</scope>
    <source>
        <strain evidence="13">S238N-H82</strain>
    </source>
</reference>
<feature type="repeat" description="TNFR-Cys" evidence="8">
    <location>
        <begin position="74"/>
        <end position="121"/>
    </location>
</feature>
<dbReference type="GeneID" id="118429899"/>
<protein>
    <submittedName>
        <fullName evidence="14">Tumor necrosis factor receptor superfamily member 16-like</fullName>
    </submittedName>
</protein>
<dbReference type="Gene3D" id="2.10.50.10">
    <property type="entry name" value="Tumor Necrosis Factor Receptor, subunit A, domain 2"/>
    <property type="match status" value="2"/>
</dbReference>
<evidence type="ECO:0000256" key="4">
    <source>
        <dbReference type="ARBA" id="ARBA00022729"/>
    </source>
</evidence>
<feature type="disulfide bond" evidence="8">
    <location>
        <begin position="163"/>
        <end position="178"/>
    </location>
</feature>
<evidence type="ECO:0000256" key="11">
    <source>
        <dbReference type="SAM" id="SignalP"/>
    </source>
</evidence>
<keyword evidence="13" id="KW-1185">Reference proteome</keyword>
<evidence type="ECO:0000256" key="9">
    <source>
        <dbReference type="SAM" id="MobiDB-lite"/>
    </source>
</evidence>
<dbReference type="InterPro" id="IPR052459">
    <property type="entry name" value="TNFRSF_decoy_receptor"/>
</dbReference>
<feature type="domain" description="TNFR-Cys" evidence="12">
    <location>
        <begin position="74"/>
        <end position="121"/>
    </location>
</feature>
<keyword evidence="10" id="KW-0472">Membrane</keyword>
<dbReference type="PROSITE" id="PS50050">
    <property type="entry name" value="TNFR_NGFR_2"/>
    <property type="match status" value="2"/>
</dbReference>
<feature type="disulfide bond" evidence="8">
    <location>
        <begin position="184"/>
        <end position="202"/>
    </location>
</feature>
<dbReference type="PANTHER" id="PTHR23097:SF181">
    <property type="entry name" value="CASPASE-8-LIKE"/>
    <property type="match status" value="1"/>
</dbReference>
<sequence>MSSLVNCRKRIAFMTHRRLLKCLFLLGIVAVTVGAEIPPVYQTAEGWSCHKCPRGQFVASDCASDDPASTDCRNCTGDRFQPNEWTSEKRCYNCDECDPGLDGSLGGDPHTPCTIFENAVCRCPVAFFWSQAQRRCEEVTECPPGQGVTHPATIKTDTVCEPCREEAYSAKSSAEKPCAACLICEEWQREASPCNQTHNRVCQNVSMATGIPPTPKHPQEVSDTEDSQTDNTVAIVAPVAVVTVVAILATVVGVFFYRRKNARQQADPEVTIDPRDNQGLLDGSNSSTRSSQTSTPSGGDSARTSLSTGGSDSLQYQSEPEKPCAATPFSDDGAAGTMDDLDGPGDETYPKSFALEPEGDDPSMPVQETGGGASPGPESYQQDSHDPPQSLDKIEKGLFVCLFVYVLSLTSRTRTIRHSRWTRSRKVCLFVCLFMS</sequence>
<dbReference type="RefSeq" id="XP_035696420.1">
    <property type="nucleotide sequence ID" value="XM_035840527.1"/>
</dbReference>
<name>A0A9J7M8Y7_BRAFL</name>
<evidence type="ECO:0000256" key="1">
    <source>
        <dbReference type="ARBA" id="ARBA00004613"/>
    </source>
</evidence>
<dbReference type="PROSITE" id="PS00652">
    <property type="entry name" value="TNFR_NGFR_1"/>
    <property type="match status" value="1"/>
</dbReference>
<feature type="chain" id="PRO_5039927361" evidence="11">
    <location>
        <begin position="35"/>
        <end position="436"/>
    </location>
</feature>
<gene>
    <name evidence="14" type="primary">LOC118429899</name>
</gene>
<dbReference type="SMART" id="SM00208">
    <property type="entry name" value="TNFR"/>
    <property type="match status" value="3"/>
</dbReference>
<evidence type="ECO:0000313" key="13">
    <source>
        <dbReference type="Proteomes" id="UP000001554"/>
    </source>
</evidence>
<reference evidence="14" key="2">
    <citation type="submission" date="2025-08" db="UniProtKB">
        <authorList>
            <consortium name="RefSeq"/>
        </authorList>
    </citation>
    <scope>IDENTIFICATION</scope>
    <source>
        <strain evidence="14">S238N-H82</strain>
        <tissue evidence="14">Testes</tissue>
    </source>
</reference>
<feature type="disulfide bond" evidence="8">
    <location>
        <begin position="181"/>
        <end position="194"/>
    </location>
</feature>
<keyword evidence="5" id="KW-0677">Repeat</keyword>
<evidence type="ECO:0000256" key="7">
    <source>
        <dbReference type="ARBA" id="ARBA00023180"/>
    </source>
</evidence>
<feature type="compositionally biased region" description="Polar residues" evidence="9">
    <location>
        <begin position="302"/>
        <end position="318"/>
    </location>
</feature>
<proteinExistence type="predicted"/>
<dbReference type="PANTHER" id="PTHR23097">
    <property type="entry name" value="TUMOR NECROSIS FACTOR RECEPTOR SUPERFAMILY MEMBER"/>
    <property type="match status" value="1"/>
</dbReference>
<dbReference type="GO" id="GO:0006915">
    <property type="term" value="P:apoptotic process"/>
    <property type="evidence" value="ECO:0007669"/>
    <property type="project" value="UniProtKB-KW"/>
</dbReference>
<dbReference type="OMA" id="CTIFENA"/>